<proteinExistence type="inferred from homology"/>
<name>A0A1S3JBK8_LINAN</name>
<protein>
    <submittedName>
        <fullName evidence="4">Neuroguidin</fullName>
    </submittedName>
</protein>
<dbReference type="GO" id="GO:0000462">
    <property type="term" value="P:maturation of SSU-rRNA from tricistronic rRNA transcript (SSU-rRNA, 5.8S rRNA, LSU-rRNA)"/>
    <property type="evidence" value="ECO:0007669"/>
    <property type="project" value="TreeGrafter"/>
</dbReference>
<feature type="compositionally biased region" description="Basic residues" evidence="2">
    <location>
        <begin position="288"/>
        <end position="309"/>
    </location>
</feature>
<dbReference type="STRING" id="7574.A0A1S3JBK8"/>
<dbReference type="Proteomes" id="UP000085678">
    <property type="component" value="Unplaced"/>
</dbReference>
<accession>A0A1S3JBK8</accession>
<evidence type="ECO:0000256" key="1">
    <source>
        <dbReference type="ARBA" id="ARBA00010979"/>
    </source>
</evidence>
<dbReference type="GO" id="GO:0032040">
    <property type="term" value="C:small-subunit processome"/>
    <property type="evidence" value="ECO:0007669"/>
    <property type="project" value="TreeGrafter"/>
</dbReference>
<sequence length="309" mass="35339">MNITEDLPKAVTLLHDLKNRINEVTTHIQGLIRKVKEGDINTAKGVSFLEVKYHMLLSYLMNLSQVILRKSRGESIKGEPAIERLVEIRTVLEKMRPIDQKLKYQIDKLIKIATTGALGASDPLRLKPNPDNLVSKLGEESGTSEEEDVGERDGEKKSGAYRPPKIAAVHYDGDITEKDKQQMKLERAKKRALSSGIMRELREEYHEGPEEIRETVDLHKIKMDKKMAERTEYEESRFVRMNITKKDKAAMRRLGTMSNLDELTRFGDISVLSKEEAADLDDDDMPSSKRRKKTPKKGKGKKKGKRKFH</sequence>
<dbReference type="AlphaFoldDB" id="A0A1S3JBK8"/>
<feature type="region of interest" description="Disordered" evidence="2">
    <location>
        <begin position="120"/>
        <end position="165"/>
    </location>
</feature>
<dbReference type="PANTHER" id="PTHR13237">
    <property type="entry name" value="SOMETHING ABOUT SILENCING PROTEIN 10-RELATED"/>
    <property type="match status" value="1"/>
</dbReference>
<organism evidence="3 4">
    <name type="scientific">Lingula anatina</name>
    <name type="common">Brachiopod</name>
    <name type="synonym">Lingula unguis</name>
    <dbReference type="NCBI Taxonomy" id="7574"/>
    <lineage>
        <taxon>Eukaryota</taxon>
        <taxon>Metazoa</taxon>
        <taxon>Spiralia</taxon>
        <taxon>Lophotrochozoa</taxon>
        <taxon>Brachiopoda</taxon>
        <taxon>Linguliformea</taxon>
        <taxon>Lingulata</taxon>
        <taxon>Lingulida</taxon>
        <taxon>Linguloidea</taxon>
        <taxon>Lingulidae</taxon>
        <taxon>Lingula</taxon>
    </lineage>
</organism>
<dbReference type="InterPro" id="IPR007146">
    <property type="entry name" value="Sas10/Utp3/C1D"/>
</dbReference>
<comment type="similarity">
    <text evidence="1">Belongs to the SAS10 family.</text>
</comment>
<dbReference type="FunCoup" id="A0A1S3JBK8">
    <property type="interactions" value="2830"/>
</dbReference>
<keyword evidence="3" id="KW-1185">Reference proteome</keyword>
<evidence type="ECO:0000256" key="2">
    <source>
        <dbReference type="SAM" id="MobiDB-lite"/>
    </source>
</evidence>
<reference evidence="4" key="1">
    <citation type="submission" date="2025-08" db="UniProtKB">
        <authorList>
            <consortium name="RefSeq"/>
        </authorList>
    </citation>
    <scope>IDENTIFICATION</scope>
    <source>
        <tissue evidence="4">Gonads</tissue>
    </source>
</reference>
<dbReference type="RefSeq" id="XP_013407571.1">
    <property type="nucleotide sequence ID" value="XM_013552117.2"/>
</dbReference>
<dbReference type="Pfam" id="PF04000">
    <property type="entry name" value="Sas10_Utp3"/>
    <property type="match status" value="1"/>
</dbReference>
<dbReference type="GeneID" id="106171674"/>
<dbReference type="InParanoid" id="A0A1S3JBK8"/>
<evidence type="ECO:0000313" key="4">
    <source>
        <dbReference type="RefSeq" id="XP_013407571.1"/>
    </source>
</evidence>
<dbReference type="KEGG" id="lak:106171674"/>
<feature type="region of interest" description="Disordered" evidence="2">
    <location>
        <begin position="275"/>
        <end position="309"/>
    </location>
</feature>
<dbReference type="OrthoDB" id="203440at2759"/>
<dbReference type="PANTHER" id="PTHR13237:SF9">
    <property type="entry name" value="NEUROGUIDIN"/>
    <property type="match status" value="1"/>
</dbReference>
<evidence type="ECO:0000313" key="3">
    <source>
        <dbReference type="Proteomes" id="UP000085678"/>
    </source>
</evidence>
<gene>
    <name evidence="4" type="primary">LOC106171674</name>
</gene>